<dbReference type="EMBL" id="BCSY01000085">
    <property type="protein sequence ID" value="GAS98580.1"/>
    <property type="molecule type" value="Genomic_DNA"/>
</dbReference>
<dbReference type="AlphaFoldDB" id="A0A117IBV8"/>
<reference evidence="2" key="2">
    <citation type="submission" date="2016-02" db="EMBL/GenBank/DDBJ databases">
        <title>Draft genome sequence of five rapidly growing Mycobacterium species.</title>
        <authorList>
            <person name="Katahira K."/>
            <person name="Gotou Y."/>
            <person name="Iida K."/>
            <person name="Ogura Y."/>
            <person name="Hayashi T."/>
        </authorList>
    </citation>
    <scope>NUCLEOTIDE SEQUENCE [LARGE SCALE GENOMIC DNA]</scope>
    <source>
        <strain evidence="2">JCM15298</strain>
    </source>
</reference>
<proteinExistence type="predicted"/>
<name>A0A117IBV8_MYCCR</name>
<gene>
    <name evidence="1" type="ORF">RMCC_5545</name>
</gene>
<reference evidence="2" key="1">
    <citation type="journal article" date="2016" name="Genome Announc.">
        <title>Draft Genome Sequences of Five Rapidly Growing Mycobacterium Species, M. thermoresistibile, M. fortuitum subsp. acetamidolyticum, M. canariasense, M. brisbanense, and M. novocastrense.</title>
        <authorList>
            <person name="Katahira K."/>
            <person name="Ogura Y."/>
            <person name="Gotoh Y."/>
            <person name="Hayashi T."/>
        </authorList>
    </citation>
    <scope>NUCLEOTIDE SEQUENCE [LARGE SCALE GENOMIC DNA]</scope>
    <source>
        <strain evidence="2">JCM15298</strain>
    </source>
</reference>
<sequence length="438" mass="46880">MGTSRGERDDVFEAQAVRDEQRVRRLTTIATAVLTSAAVEGQLDNLLDDQNLREAMGDAYRQAKTQQGSPEDKLTYLVAAAAAVMLVRQRRRIFCRNGEPQASAQKLSDTMDYGYIIGSSLLLAMAVLEDFNVDIPVDAQPQMRTSLLNHLSEVDAQEVARYPTPNAVATIARCLQEFKDLKSLAAEVPAPPPERGRFSAGHLAAAGTAAAVVFAVIGGLVVSQVTPVREFSGGETDAAASTGAPDSTGVPVDPITFLPKRPPAVTLSQTLPNTDVQLFAFPDSADPSGETQTVPGYLPPVGAPVMAINDRLTFEVRLSIRDKELPPDTLSLSINAVTPTVITESKLLANRDHAEEFKPTLNVGDPVAVPPIAKDGTSTVYRFVLAALPSKPTENGYWCGYTPKPVSILVTKGDNYESAITSYPVYVMRDELVAGAPC</sequence>
<evidence type="ECO:0000313" key="1">
    <source>
        <dbReference type="EMBL" id="GAS98580.1"/>
    </source>
</evidence>
<keyword evidence="2" id="KW-1185">Reference proteome</keyword>
<dbReference type="Proteomes" id="UP000069443">
    <property type="component" value="Unassembled WGS sequence"/>
</dbReference>
<protein>
    <submittedName>
        <fullName evidence="1">Uncharacterized protein</fullName>
    </submittedName>
</protein>
<organism evidence="1 2">
    <name type="scientific">Mycolicibacterium canariasense</name>
    <name type="common">Mycobacterium canariasense</name>
    <dbReference type="NCBI Taxonomy" id="228230"/>
    <lineage>
        <taxon>Bacteria</taxon>
        <taxon>Bacillati</taxon>
        <taxon>Actinomycetota</taxon>
        <taxon>Actinomycetes</taxon>
        <taxon>Mycobacteriales</taxon>
        <taxon>Mycobacteriaceae</taxon>
        <taxon>Mycolicibacterium</taxon>
    </lineage>
</organism>
<accession>A0A117IBV8</accession>
<comment type="caution">
    <text evidence="1">The sequence shown here is derived from an EMBL/GenBank/DDBJ whole genome shotgun (WGS) entry which is preliminary data.</text>
</comment>
<evidence type="ECO:0000313" key="2">
    <source>
        <dbReference type="Proteomes" id="UP000069443"/>
    </source>
</evidence>